<dbReference type="Pfam" id="PF00069">
    <property type="entry name" value="Pkinase"/>
    <property type="match status" value="1"/>
</dbReference>
<dbReference type="PANTHER" id="PTHR43289">
    <property type="entry name" value="MITOGEN-ACTIVATED PROTEIN KINASE KINASE KINASE 20-RELATED"/>
    <property type="match status" value="1"/>
</dbReference>
<proteinExistence type="predicted"/>
<dbReference type="EMBL" id="CP078145">
    <property type="protein sequence ID" value="QXN91851.1"/>
    <property type="molecule type" value="Genomic_DNA"/>
</dbReference>
<dbReference type="RefSeq" id="WP_218472700.1">
    <property type="nucleotide sequence ID" value="NZ_BAABJN010000009.1"/>
</dbReference>
<reference evidence="11 12" key="1">
    <citation type="submission" date="2021-07" db="EMBL/GenBank/DDBJ databases">
        <title>Whole Genome Sequence of Nocardia Iowensis.</title>
        <authorList>
            <person name="Lamm A."/>
            <person name="Collins-Fairclough A.M."/>
            <person name="Bunk B."/>
            <person name="Sproer C."/>
        </authorList>
    </citation>
    <scope>NUCLEOTIDE SEQUENCE [LARGE SCALE GENOMIC DNA]</scope>
    <source>
        <strain evidence="11 12">NRRL 5646</strain>
    </source>
</reference>
<dbReference type="InterPro" id="IPR000719">
    <property type="entry name" value="Prot_kinase_dom"/>
</dbReference>
<keyword evidence="4" id="KW-0732">Signal</keyword>
<feature type="domain" description="Protein kinase" evidence="10">
    <location>
        <begin position="11"/>
        <end position="284"/>
    </location>
</feature>
<dbReference type="PROSITE" id="PS00107">
    <property type="entry name" value="PROTEIN_KINASE_ATP"/>
    <property type="match status" value="1"/>
</dbReference>
<keyword evidence="12" id="KW-1185">Reference proteome</keyword>
<dbReference type="Proteomes" id="UP000694257">
    <property type="component" value="Chromosome"/>
</dbReference>
<dbReference type="SMART" id="SM00220">
    <property type="entry name" value="S_TKc"/>
    <property type="match status" value="1"/>
</dbReference>
<dbReference type="InterPro" id="IPR017441">
    <property type="entry name" value="Protein_kinase_ATP_BS"/>
</dbReference>
<evidence type="ECO:0000259" key="10">
    <source>
        <dbReference type="PROSITE" id="PS50011"/>
    </source>
</evidence>
<evidence type="ECO:0000256" key="6">
    <source>
        <dbReference type="ARBA" id="ARBA00022777"/>
    </source>
</evidence>
<keyword evidence="6" id="KW-0418">Kinase</keyword>
<evidence type="ECO:0000256" key="4">
    <source>
        <dbReference type="ARBA" id="ARBA00022729"/>
    </source>
</evidence>
<evidence type="ECO:0000256" key="5">
    <source>
        <dbReference type="ARBA" id="ARBA00022741"/>
    </source>
</evidence>
<name>A0ABX8RRI2_NOCIO</name>
<dbReference type="PANTHER" id="PTHR43289:SF6">
    <property type="entry name" value="SERINE_THREONINE-PROTEIN KINASE NEKL-3"/>
    <property type="match status" value="1"/>
</dbReference>
<feature type="binding site" evidence="8">
    <location>
        <position position="40"/>
    </location>
    <ligand>
        <name>ATP</name>
        <dbReference type="ChEBI" id="CHEBI:30616"/>
    </ligand>
</feature>
<sequence>MLRAGEVFAGYVIKRQLGRGGMGAVYLARHPRLPRLTALKLLDPELYSDSEIRARFEREADLVARLDHPNIVTVYDRGVEEGVLWISMQYVDGIDAAHVDPRTLPPERAVEIVTETAKALDYAHAAGTLHRDVKPANIMLARAATGQGERVLLTDFGIARLRDDSLHLTQTGSFTATLAYASPEQLSVAPLDQRSDQYSLACSLFWLLTGSSPFAADNPAAMIAGHLQHPPPPASARRPELPAAMDSVLAKALAKRPDDRFGSCTELAAAAWQALAVPSPQSWVAPTQQPELASGPQQLVRRPPNRSVRFAAIGGSALVVVLAIVAGVLWATSDPASPGKSDSRSGPIAQQPIDWSGAVAPATTGWPALFQPLVQIDADGKEVARPSTAASPAGDGKATCEPMTIATTALLTGPNAGSGRSAPGAVRLAVDQFTKANPGCRVTVKEFDVGGFPQTAAEVARQIVSDPSIVALIGPVHSPEIRASGGFFSEAGLPFLSPGSTPADLTSGGWSGLFRGLATDDVYRRAVAKYLVETAGFDKICVVRDDSGFGKGMAHDIVAVLGTVADPACRAEVKQGDRDFSAVVSKIAAAAPDAIFYSGYSAEAAVFTQQLKQAGVTAPFVTTEGALNVDFFTQSGNSAQGALLSCRCGPVAGKFYLDFQALNGQGAGWNSVEAYDLTTIALNGIASGHRTRADLLDYLRKYEGNGLARTYRWSATGELANPGIWIYKVS</sequence>
<protein>
    <recommendedName>
        <fullName evidence="1">non-specific serine/threonine protein kinase</fullName>
        <ecNumber evidence="1">2.7.11.1</ecNumber>
    </recommendedName>
</protein>
<accession>A0ABX8RRI2</accession>
<dbReference type="InterPro" id="IPR028081">
    <property type="entry name" value="Leu-bd"/>
</dbReference>
<keyword evidence="7 8" id="KW-0067">ATP-binding</keyword>
<dbReference type="CDD" id="cd14014">
    <property type="entry name" value="STKc_PknB_like"/>
    <property type="match status" value="1"/>
</dbReference>
<evidence type="ECO:0000313" key="12">
    <source>
        <dbReference type="Proteomes" id="UP000694257"/>
    </source>
</evidence>
<keyword evidence="9" id="KW-1133">Transmembrane helix</keyword>
<evidence type="ECO:0000256" key="3">
    <source>
        <dbReference type="ARBA" id="ARBA00022679"/>
    </source>
</evidence>
<gene>
    <name evidence="11" type="ORF">KV110_01255</name>
</gene>
<organism evidence="11 12">
    <name type="scientific">Nocardia iowensis</name>
    <dbReference type="NCBI Taxonomy" id="204891"/>
    <lineage>
        <taxon>Bacteria</taxon>
        <taxon>Bacillati</taxon>
        <taxon>Actinomycetota</taxon>
        <taxon>Actinomycetes</taxon>
        <taxon>Mycobacteriales</taxon>
        <taxon>Nocardiaceae</taxon>
        <taxon>Nocardia</taxon>
    </lineage>
</organism>
<dbReference type="Pfam" id="PF13458">
    <property type="entry name" value="Peripla_BP_6"/>
    <property type="match status" value="1"/>
</dbReference>
<dbReference type="EC" id="2.7.11.1" evidence="1"/>
<keyword evidence="9" id="KW-0472">Membrane</keyword>
<dbReference type="PROSITE" id="PS50011">
    <property type="entry name" value="PROTEIN_KINASE_DOM"/>
    <property type="match status" value="1"/>
</dbReference>
<dbReference type="CDD" id="cd06342">
    <property type="entry name" value="PBP1_ABC_LIVBP-like"/>
    <property type="match status" value="1"/>
</dbReference>
<evidence type="ECO:0000256" key="2">
    <source>
        <dbReference type="ARBA" id="ARBA00022527"/>
    </source>
</evidence>
<evidence type="ECO:0000313" key="11">
    <source>
        <dbReference type="EMBL" id="QXN91851.1"/>
    </source>
</evidence>
<feature type="transmembrane region" description="Helical" evidence="9">
    <location>
        <begin position="310"/>
        <end position="331"/>
    </location>
</feature>
<evidence type="ECO:0000256" key="8">
    <source>
        <dbReference type="PROSITE-ProRule" id="PRU10141"/>
    </source>
</evidence>
<keyword evidence="3" id="KW-0808">Transferase</keyword>
<keyword evidence="9" id="KW-0812">Transmembrane</keyword>
<evidence type="ECO:0000256" key="9">
    <source>
        <dbReference type="SAM" id="Phobius"/>
    </source>
</evidence>
<keyword evidence="2" id="KW-0723">Serine/threonine-protein kinase</keyword>
<evidence type="ECO:0000256" key="1">
    <source>
        <dbReference type="ARBA" id="ARBA00012513"/>
    </source>
</evidence>
<evidence type="ECO:0000256" key="7">
    <source>
        <dbReference type="ARBA" id="ARBA00022840"/>
    </source>
</evidence>
<keyword evidence="5 8" id="KW-0547">Nucleotide-binding</keyword>